<comment type="similarity">
    <text evidence="6">Belongs to the peptidase M3 family.</text>
</comment>
<evidence type="ECO:0000256" key="1">
    <source>
        <dbReference type="ARBA" id="ARBA00022670"/>
    </source>
</evidence>
<dbReference type="GO" id="GO:0004222">
    <property type="term" value="F:metalloendopeptidase activity"/>
    <property type="evidence" value="ECO:0007669"/>
    <property type="project" value="InterPro"/>
</dbReference>
<gene>
    <name evidence="8" type="ordered locus">DSY1789</name>
</gene>
<dbReference type="KEGG" id="dsy:DSY1789"/>
<dbReference type="NCBIfam" id="TIGR02289">
    <property type="entry name" value="M3_not_pepF"/>
    <property type="match status" value="1"/>
</dbReference>
<feature type="domain" description="Peptidase M3A/M3B catalytic" evidence="7">
    <location>
        <begin position="320"/>
        <end position="556"/>
    </location>
</feature>
<dbReference type="GO" id="GO:0046872">
    <property type="term" value="F:metal ion binding"/>
    <property type="evidence" value="ECO:0007669"/>
    <property type="project" value="UniProtKB-UniRule"/>
</dbReference>
<evidence type="ECO:0000256" key="5">
    <source>
        <dbReference type="ARBA" id="ARBA00023049"/>
    </source>
</evidence>
<comment type="cofactor">
    <cofactor evidence="6">
        <name>Zn(2+)</name>
        <dbReference type="ChEBI" id="CHEBI:29105"/>
    </cofactor>
    <text evidence="6">Binds 1 zinc ion.</text>
</comment>
<dbReference type="eggNOG" id="COG1164">
    <property type="taxonomic scope" value="Bacteria"/>
</dbReference>
<dbReference type="Pfam" id="PF01432">
    <property type="entry name" value="Peptidase_M3"/>
    <property type="match status" value="2"/>
</dbReference>
<dbReference type="AlphaFoldDB" id="Q24WL4"/>
<keyword evidence="3 6" id="KW-0378">Hydrolase</keyword>
<evidence type="ECO:0000256" key="2">
    <source>
        <dbReference type="ARBA" id="ARBA00022723"/>
    </source>
</evidence>
<dbReference type="InterPro" id="IPR001567">
    <property type="entry name" value="Pept_M3A_M3B_dom"/>
</dbReference>
<evidence type="ECO:0000256" key="6">
    <source>
        <dbReference type="RuleBase" id="RU003435"/>
    </source>
</evidence>
<dbReference type="Proteomes" id="UP000001946">
    <property type="component" value="Chromosome"/>
</dbReference>
<dbReference type="InterPro" id="IPR011976">
    <property type="entry name" value="Pept_M3B_oligopep-rel"/>
</dbReference>
<keyword evidence="2 6" id="KW-0479">Metal-binding</keyword>
<dbReference type="GO" id="GO:0006508">
    <property type="term" value="P:proteolysis"/>
    <property type="evidence" value="ECO:0007669"/>
    <property type="project" value="UniProtKB-KW"/>
</dbReference>
<dbReference type="CDD" id="cd09606">
    <property type="entry name" value="M3B_PepF"/>
    <property type="match status" value="1"/>
</dbReference>
<protein>
    <recommendedName>
        <fullName evidence="7">Peptidase M3A/M3B catalytic domain-containing protein</fullName>
    </recommendedName>
</protein>
<proteinExistence type="inferred from homology"/>
<dbReference type="STRING" id="138119.DSY1789"/>
<dbReference type="Gene3D" id="1.10.1370.30">
    <property type="match status" value="1"/>
</dbReference>
<keyword evidence="4 6" id="KW-0862">Zinc</keyword>
<keyword evidence="1 6" id="KW-0645">Protease</keyword>
<keyword evidence="5 6" id="KW-0482">Metalloprotease</keyword>
<evidence type="ECO:0000313" key="9">
    <source>
        <dbReference type="Proteomes" id="UP000001946"/>
    </source>
</evidence>
<evidence type="ECO:0000259" key="7">
    <source>
        <dbReference type="Pfam" id="PF01432"/>
    </source>
</evidence>
<keyword evidence="9" id="KW-1185">Reference proteome</keyword>
<sequence length="573" mass="67315">MGYLVGGFKMKFKDFPYSRPDLEKLKGEFKTLLEQFKGAESFHEQDRLLMAINSLRGKFDSMSQIASIRQTIDTNDTYYEREQEFFDENLPIYQGLISEFYQVLLDSSFRRELEQKWGKQLFRIAELTLKTFKPEIIEDLQAENKLSTEYTKLIASAKIYFAGEERNLSGLGPFLQSTDPVLRKRAHEAKYAFFAEHEETLDTIYDQLVKVRTRIARKLGYPNYVGLGYARMLRSDYDAQMVADFRKQVQEDIVPLTSRLRERQRQRLGLENLYYYDEKTSFNSGNPQPHGEPDWIIKQGRKMYGELSAETEEFFDYMVSHELMDLVTKKGKAGGGYCTYISEHQAPFIFSNFNGTSGDVDVLTHEAGHAFQVYSSRHHTLPEYQWPTYESCEIHSMSMEFFAWPWMELFFAEEADKYRFQHLSEALLFIPYGVSVDEFQHFVYENPDATPAQRKAAWREIERKFLPHRNYEGNQYLENGGYWHQQGHIFGNPFYYIDYTLAQICAFQFWKKSRMNAQEAWQDYLRLCQVGGSLSFLDLVELGQLVSPFQAGCLKSVAETINQWLEQVDDWKF</sequence>
<reference evidence="8 9" key="1">
    <citation type="journal article" date="2006" name="J. Bacteriol.">
        <title>Complete genome sequence of the dehalorespiring bacterium Desulfitobacterium hafniense Y51 and comparison with Dehalococcoides ethenogenes 195.</title>
        <authorList>
            <person name="Nonaka H."/>
            <person name="Keresztes G."/>
            <person name="Shinoda Y."/>
            <person name="Ikenaga Y."/>
            <person name="Abe M."/>
            <person name="Naito K."/>
            <person name="Inatomi K."/>
            <person name="Furukawa K."/>
            <person name="Inui M."/>
            <person name="Yukawa H."/>
        </authorList>
    </citation>
    <scope>NUCLEOTIDE SEQUENCE [LARGE SCALE GENOMIC DNA]</scope>
    <source>
        <strain evidence="8 9">Y51</strain>
    </source>
</reference>
<feature type="domain" description="Peptidase M3A/M3B catalytic" evidence="7">
    <location>
        <begin position="175"/>
        <end position="278"/>
    </location>
</feature>
<dbReference type="SUPFAM" id="SSF55486">
    <property type="entry name" value="Metalloproteases ('zincins'), catalytic domain"/>
    <property type="match status" value="1"/>
</dbReference>
<dbReference type="EMBL" id="AP008230">
    <property type="protein sequence ID" value="BAE83578.1"/>
    <property type="molecule type" value="Genomic_DNA"/>
</dbReference>
<evidence type="ECO:0000313" key="8">
    <source>
        <dbReference type="EMBL" id="BAE83578.1"/>
    </source>
</evidence>
<evidence type="ECO:0000256" key="3">
    <source>
        <dbReference type="ARBA" id="ARBA00022801"/>
    </source>
</evidence>
<evidence type="ECO:0000256" key="4">
    <source>
        <dbReference type="ARBA" id="ARBA00022833"/>
    </source>
</evidence>
<dbReference type="HOGENOM" id="CLU_030403_1_0_9"/>
<dbReference type="MEROPS" id="M03.010"/>
<name>Q24WL4_DESHY</name>
<accession>Q24WL4</accession>
<organism evidence="8 9">
    <name type="scientific">Desulfitobacterium hafniense (strain Y51)</name>
    <dbReference type="NCBI Taxonomy" id="138119"/>
    <lineage>
        <taxon>Bacteria</taxon>
        <taxon>Bacillati</taxon>
        <taxon>Bacillota</taxon>
        <taxon>Clostridia</taxon>
        <taxon>Eubacteriales</taxon>
        <taxon>Desulfitobacteriaceae</taxon>
        <taxon>Desulfitobacterium</taxon>
    </lineage>
</organism>